<gene>
    <name evidence="17" type="primary">Cd55b</name>
    <name evidence="17" type="ORF">PHOROB_LOCUS15004</name>
</gene>
<evidence type="ECO:0000256" key="15">
    <source>
        <dbReference type="SAM" id="SignalP"/>
    </source>
</evidence>
<evidence type="ECO:0000256" key="4">
    <source>
        <dbReference type="ARBA" id="ARBA00022659"/>
    </source>
</evidence>
<keyword evidence="7" id="KW-0391">Immunity</keyword>
<dbReference type="InterPro" id="IPR035976">
    <property type="entry name" value="Sushi/SCR/CCP_sf"/>
</dbReference>
<comment type="similarity">
    <text evidence="2">Belongs to the receptors of complement activation (RCA) family.</text>
</comment>
<evidence type="ECO:0000256" key="2">
    <source>
        <dbReference type="ARBA" id="ARBA00010908"/>
    </source>
</evidence>
<keyword evidence="10" id="KW-1015">Disulfide bond</keyword>
<sequence>MGCARAPGARPPPTPPMLLLLLSQLLMSPTVRGDCGPPPEIPNAMTEVDKGSTFPENSFVTYSCIKGFQKIPDKENTAFCLKNGVWSSLETFCNKSCDAPTRISFASLKKEYINMNYFPVGSTVEYECRPGFQRQPLLSGKSTCQENLEWSKVAEICRKKSCPNPGEIKNGHINITTDILFGSEIFFSCDTGYRLVGVSSVYCFLMDNTVGWSDPFPICTEILCSEPPKIDNGAIRVESDTYAYRHVVTYVCAKGFILVGKSSIYCTVNNGQGEWSDQAPQCIEKSKIPTTPKTTVNVPSTRIPLTSQKPTTAKVPGTRVPPVSQKHTTVNVPATQHVPATKTTTHHPTRTSKENERSTSGLVAGIIVLDTIIIAKTSWTLLKSDRSSDFQEKKSDIPV</sequence>
<organism evidence="17 18">
    <name type="scientific">Phodopus roborovskii</name>
    <name type="common">Roborovski's desert hamster</name>
    <name type="synonym">Cricetulus roborovskii</name>
    <dbReference type="NCBI Taxonomy" id="109678"/>
    <lineage>
        <taxon>Eukaryota</taxon>
        <taxon>Metazoa</taxon>
        <taxon>Chordata</taxon>
        <taxon>Craniata</taxon>
        <taxon>Vertebrata</taxon>
        <taxon>Euteleostomi</taxon>
        <taxon>Mammalia</taxon>
        <taxon>Eutheria</taxon>
        <taxon>Euarchontoglires</taxon>
        <taxon>Glires</taxon>
        <taxon>Rodentia</taxon>
        <taxon>Myomorpha</taxon>
        <taxon>Muroidea</taxon>
        <taxon>Cricetidae</taxon>
        <taxon>Cricetinae</taxon>
        <taxon>Phodopus</taxon>
    </lineage>
</organism>
<evidence type="ECO:0000256" key="12">
    <source>
        <dbReference type="ARBA" id="ARBA00045541"/>
    </source>
</evidence>
<evidence type="ECO:0000256" key="14">
    <source>
        <dbReference type="SAM" id="MobiDB-lite"/>
    </source>
</evidence>
<evidence type="ECO:0000256" key="10">
    <source>
        <dbReference type="ARBA" id="ARBA00023157"/>
    </source>
</evidence>
<keyword evidence="6" id="KW-0677">Repeat</keyword>
<feature type="signal peptide" evidence="15">
    <location>
        <begin position="1"/>
        <end position="33"/>
    </location>
</feature>
<evidence type="ECO:0000256" key="5">
    <source>
        <dbReference type="ARBA" id="ARBA00022729"/>
    </source>
</evidence>
<evidence type="ECO:0000313" key="17">
    <source>
        <dbReference type="EMBL" id="CAH7196486.1"/>
    </source>
</evidence>
<evidence type="ECO:0000256" key="9">
    <source>
        <dbReference type="ARBA" id="ARBA00023136"/>
    </source>
</evidence>
<comment type="subcellular location">
    <subcellularLocation>
        <location evidence="1">Membrane</location>
    </subcellularLocation>
</comment>
<evidence type="ECO:0000256" key="1">
    <source>
        <dbReference type="ARBA" id="ARBA00004370"/>
    </source>
</evidence>
<keyword evidence="18" id="KW-1185">Reference proteome</keyword>
<feature type="compositionally biased region" description="Polar residues" evidence="14">
    <location>
        <begin position="293"/>
        <end position="311"/>
    </location>
</feature>
<dbReference type="Proteomes" id="UP001152836">
    <property type="component" value="Unassembled WGS sequence"/>
</dbReference>
<dbReference type="PANTHER" id="PTHR19325">
    <property type="entry name" value="COMPLEMENT COMPONENT-RELATED SUSHI DOMAIN-CONTAINING"/>
    <property type="match status" value="1"/>
</dbReference>
<dbReference type="SMART" id="SM00032">
    <property type="entry name" value="CCP"/>
    <property type="match status" value="4"/>
</dbReference>
<comment type="caution">
    <text evidence="13">Lacks conserved residue(s) required for the propagation of feature annotation.</text>
</comment>
<feature type="domain" description="Sushi" evidence="16">
    <location>
        <begin position="33"/>
        <end position="95"/>
    </location>
</feature>
<proteinExistence type="inferred from homology"/>
<comment type="function">
    <text evidence="12">This protein recognizes C4b and C3b fragments that condense with cell-surface hydroxyl or amino groups when nascent C4b and C3b are locally generated during C4 and c3 activation. Interaction of daf with cell-associated C4b and C3b polypeptides interferes with their ability to catalyze the conversion of C2 and factor B to enzymatically active C2a and Bb and thereby prevents the formation of C4b2a and C3bBb, the amplification convertases of the complement cascade. Inhibits complement activation by destabilizing and preventing the formation of C3 and C5 convertases, which prevents complement damage.</text>
</comment>
<dbReference type="EMBL" id="CALSGD010001569">
    <property type="protein sequence ID" value="CAH7196486.1"/>
    <property type="molecule type" value="Genomic_DNA"/>
</dbReference>
<evidence type="ECO:0000313" key="18">
    <source>
        <dbReference type="Proteomes" id="UP001152836"/>
    </source>
</evidence>
<dbReference type="InterPro" id="IPR050350">
    <property type="entry name" value="Compl-Cell_Adhes-Reg"/>
</dbReference>
<evidence type="ECO:0000256" key="6">
    <source>
        <dbReference type="ARBA" id="ARBA00022737"/>
    </source>
</evidence>
<evidence type="ECO:0000259" key="16">
    <source>
        <dbReference type="PROSITE" id="PS50923"/>
    </source>
</evidence>
<dbReference type="InterPro" id="IPR000436">
    <property type="entry name" value="Sushi_SCR_CCP_dom"/>
</dbReference>
<feature type="chain" id="PRO_5043594613" evidence="15">
    <location>
        <begin position="34"/>
        <end position="399"/>
    </location>
</feature>
<dbReference type="PROSITE" id="PS50923">
    <property type="entry name" value="SUSHI"/>
    <property type="match status" value="4"/>
</dbReference>
<keyword evidence="4 13" id="KW-0768">Sushi</keyword>
<dbReference type="AlphaFoldDB" id="A0AAV0A4X9"/>
<dbReference type="FunFam" id="2.10.70.10:FF:000055">
    <property type="entry name" value="Complement decay-accelerating factor, GPI-anchored"/>
    <property type="match status" value="1"/>
</dbReference>
<evidence type="ECO:0000256" key="3">
    <source>
        <dbReference type="ARBA" id="ARBA00022588"/>
    </source>
</evidence>
<keyword evidence="5 15" id="KW-0732">Signal</keyword>
<dbReference type="Pfam" id="PF00084">
    <property type="entry name" value="Sushi"/>
    <property type="match status" value="4"/>
</dbReference>
<dbReference type="Gene3D" id="2.10.70.10">
    <property type="entry name" value="Complement Module, domain 1"/>
    <property type="match status" value="4"/>
</dbReference>
<name>A0AAV0A4X9_PHORO</name>
<protein>
    <submittedName>
        <fullName evidence="17">Cd55b protein</fullName>
    </submittedName>
</protein>
<dbReference type="CDD" id="cd00033">
    <property type="entry name" value="CCP"/>
    <property type="match status" value="4"/>
</dbReference>
<keyword evidence="9" id="KW-0472">Membrane</keyword>
<dbReference type="GO" id="GO:0045087">
    <property type="term" value="P:innate immune response"/>
    <property type="evidence" value="ECO:0007669"/>
    <property type="project" value="UniProtKB-KW"/>
</dbReference>
<feature type="domain" description="Sushi" evidence="16">
    <location>
        <begin position="160"/>
        <end position="221"/>
    </location>
</feature>
<feature type="domain" description="Sushi" evidence="16">
    <location>
        <begin position="222"/>
        <end position="284"/>
    </location>
</feature>
<evidence type="ECO:0000256" key="7">
    <source>
        <dbReference type="ARBA" id="ARBA00022859"/>
    </source>
</evidence>
<reference evidence="17" key="1">
    <citation type="submission" date="2022-06" db="EMBL/GenBank/DDBJ databases">
        <authorList>
            <person name="Andreotti S."/>
            <person name="Wyler E."/>
        </authorList>
    </citation>
    <scope>NUCLEOTIDE SEQUENCE</scope>
</reference>
<feature type="domain" description="Sushi" evidence="16">
    <location>
        <begin position="96"/>
        <end position="159"/>
    </location>
</feature>
<dbReference type="GO" id="GO:0016020">
    <property type="term" value="C:membrane"/>
    <property type="evidence" value="ECO:0007669"/>
    <property type="project" value="UniProtKB-SubCell"/>
</dbReference>
<keyword evidence="3" id="KW-0399">Innate immunity</keyword>
<keyword evidence="11" id="KW-0325">Glycoprotein</keyword>
<feature type="compositionally biased region" description="Polar residues" evidence="14">
    <location>
        <begin position="325"/>
        <end position="334"/>
    </location>
</feature>
<dbReference type="GO" id="GO:0006958">
    <property type="term" value="P:complement activation, classical pathway"/>
    <property type="evidence" value="ECO:0007669"/>
    <property type="project" value="UniProtKB-KW"/>
</dbReference>
<comment type="caution">
    <text evidence="17">The sequence shown here is derived from an EMBL/GenBank/DDBJ whole genome shotgun (WGS) entry which is preliminary data.</text>
</comment>
<dbReference type="SUPFAM" id="SSF57535">
    <property type="entry name" value="Complement control module/SCR domain"/>
    <property type="match status" value="4"/>
</dbReference>
<dbReference type="PANTHER" id="PTHR19325:SF317">
    <property type="entry name" value="COMPLEMENT DECAY-ACCELERATING FACTOR"/>
    <property type="match status" value="1"/>
</dbReference>
<evidence type="ECO:0000256" key="11">
    <source>
        <dbReference type="ARBA" id="ARBA00023180"/>
    </source>
</evidence>
<dbReference type="FunFam" id="2.10.70.10:FF:000014">
    <property type="entry name" value="Membrane cofactor protein"/>
    <property type="match status" value="1"/>
</dbReference>
<keyword evidence="8" id="KW-0180">Complement pathway</keyword>
<evidence type="ECO:0000256" key="13">
    <source>
        <dbReference type="PROSITE-ProRule" id="PRU00302"/>
    </source>
</evidence>
<accession>A0AAV0A4X9</accession>
<evidence type="ECO:0000256" key="8">
    <source>
        <dbReference type="ARBA" id="ARBA00022875"/>
    </source>
</evidence>
<feature type="region of interest" description="Disordered" evidence="14">
    <location>
        <begin position="293"/>
        <end position="358"/>
    </location>
</feature>